<dbReference type="SMART" id="SM00062">
    <property type="entry name" value="PBPb"/>
    <property type="match status" value="1"/>
</dbReference>
<comment type="similarity">
    <text evidence="2 4">Belongs to the bacterial solute-binding protein 3 family.</text>
</comment>
<dbReference type="Pfam" id="PF00497">
    <property type="entry name" value="SBP_bac_3"/>
    <property type="match status" value="1"/>
</dbReference>
<dbReference type="InterPro" id="IPR001638">
    <property type="entry name" value="Solute-binding_3/MltF_N"/>
</dbReference>
<keyword evidence="8" id="KW-1185">Reference proteome</keyword>
<sequence length="301" mass="31912">MNLFKRSSTRRTASLLFATLALGSTLTACVTNSETGNPDGWQEIKPAPVPEIQAMVPEAIRKKGTISIGSNPPFAPMEFKDSDGAIIGIDVDLARAAASVMGLELVVQEQDFNLILPSISGGTVDFGASGFTDNEERRKNYDFVNYLSAGLQWAQPTGEHVDPDNACGLTVAVQKGTVSETDDVALRSEECVKQGKDPIKMLSYESSDQAFTALVLGRADAVSADSPITAFAIARADGKLEKTGEIFDAADYGWPVPKGSDLGPALQAALQHLIDTGDYAKALEPWGVTEGLKDTATLNGK</sequence>
<proteinExistence type="inferred from homology"/>
<comment type="subcellular location">
    <subcellularLocation>
        <location evidence="1">Cell envelope</location>
    </subcellularLocation>
</comment>
<evidence type="ECO:0000256" key="5">
    <source>
        <dbReference type="SAM" id="SignalP"/>
    </source>
</evidence>
<protein>
    <submittedName>
        <fullName evidence="7">Glutamine-binding periplasmic protein</fullName>
    </submittedName>
</protein>
<dbReference type="SUPFAM" id="SSF53850">
    <property type="entry name" value="Periplasmic binding protein-like II"/>
    <property type="match status" value="1"/>
</dbReference>
<dbReference type="PANTHER" id="PTHR35936:SF17">
    <property type="entry name" value="ARGININE-BINDING EXTRACELLULAR PROTEIN ARTP"/>
    <property type="match status" value="1"/>
</dbReference>
<dbReference type="KEGG" id="ckw:CKALI_05010"/>
<dbReference type="GO" id="GO:0030313">
    <property type="term" value="C:cell envelope"/>
    <property type="evidence" value="ECO:0007669"/>
    <property type="project" value="UniProtKB-SubCell"/>
</dbReference>
<evidence type="ECO:0000313" key="8">
    <source>
        <dbReference type="Proteomes" id="UP000427071"/>
    </source>
</evidence>
<evidence type="ECO:0000259" key="6">
    <source>
        <dbReference type="SMART" id="SM00062"/>
    </source>
</evidence>
<dbReference type="PROSITE" id="PS01039">
    <property type="entry name" value="SBP_BACTERIAL_3"/>
    <property type="match status" value="1"/>
</dbReference>
<evidence type="ECO:0000256" key="3">
    <source>
        <dbReference type="ARBA" id="ARBA00022729"/>
    </source>
</evidence>
<gene>
    <name evidence="7" type="primary">glnH2</name>
    <name evidence="7" type="ORF">CKALI_05010</name>
</gene>
<dbReference type="InterPro" id="IPR018313">
    <property type="entry name" value="SBP_3_CS"/>
</dbReference>
<dbReference type="AlphaFoldDB" id="A0A6B8VQN9"/>
<dbReference type="EMBL" id="CP046452">
    <property type="protein sequence ID" value="QGU01877.1"/>
    <property type="molecule type" value="Genomic_DNA"/>
</dbReference>
<dbReference type="PANTHER" id="PTHR35936">
    <property type="entry name" value="MEMBRANE-BOUND LYTIC MUREIN TRANSGLYCOSYLASE F"/>
    <property type="match status" value="1"/>
</dbReference>
<dbReference type="RefSeq" id="WP_156192250.1">
    <property type="nucleotide sequence ID" value="NZ_CP046452.1"/>
</dbReference>
<accession>A0A6B8VQN9</accession>
<organism evidence="7 8">
    <name type="scientific">Corynebacterium kalinowskii</name>
    <dbReference type="NCBI Taxonomy" id="2675216"/>
    <lineage>
        <taxon>Bacteria</taxon>
        <taxon>Bacillati</taxon>
        <taxon>Actinomycetota</taxon>
        <taxon>Actinomycetes</taxon>
        <taxon>Mycobacteriales</taxon>
        <taxon>Corynebacteriaceae</taxon>
        <taxon>Corynebacterium</taxon>
    </lineage>
</organism>
<evidence type="ECO:0000256" key="4">
    <source>
        <dbReference type="RuleBase" id="RU003744"/>
    </source>
</evidence>
<dbReference type="Proteomes" id="UP000427071">
    <property type="component" value="Chromosome"/>
</dbReference>
<evidence type="ECO:0000256" key="1">
    <source>
        <dbReference type="ARBA" id="ARBA00004196"/>
    </source>
</evidence>
<name>A0A6B8VQN9_9CORY</name>
<keyword evidence="3 5" id="KW-0732">Signal</keyword>
<dbReference type="CDD" id="cd01004">
    <property type="entry name" value="PBP2_MidA_like"/>
    <property type="match status" value="1"/>
</dbReference>
<feature type="chain" id="PRO_5039124854" evidence="5">
    <location>
        <begin position="29"/>
        <end position="301"/>
    </location>
</feature>
<reference evidence="8" key="1">
    <citation type="submission" date="2019-11" db="EMBL/GenBank/DDBJ databases">
        <title>Complete genome sequence of Corynebacterium kalinowskii 1959, a novel Corynebacterium species isolated from soil of a small paddock in Vilsendorf, Germany.</title>
        <authorList>
            <person name="Schaffert L."/>
            <person name="Ruwe M."/>
            <person name="Milse J."/>
            <person name="Hanuschka K."/>
            <person name="Ortseifen V."/>
            <person name="Droste J."/>
            <person name="Brandt D."/>
            <person name="Schlueter L."/>
            <person name="Kutter Y."/>
            <person name="Vinke S."/>
            <person name="Viehoefer P."/>
            <person name="Jacob L."/>
            <person name="Luebke N.-C."/>
            <person name="Schulte-Berndt E."/>
            <person name="Hain C."/>
            <person name="Linder M."/>
            <person name="Schmidt P."/>
            <person name="Wollenschlaeger L."/>
            <person name="Luttermann T."/>
            <person name="Thieme E."/>
            <person name="Hassa J."/>
            <person name="Haak M."/>
            <person name="Wittchen M."/>
            <person name="Mentz A."/>
            <person name="Persicke M."/>
            <person name="Busche T."/>
            <person name="Ruckert C."/>
        </authorList>
    </citation>
    <scope>NUCLEOTIDE SEQUENCE [LARGE SCALE GENOMIC DNA]</scope>
    <source>
        <strain evidence="8">1959</strain>
    </source>
</reference>
<evidence type="ECO:0000313" key="7">
    <source>
        <dbReference type="EMBL" id="QGU01877.1"/>
    </source>
</evidence>
<feature type="signal peptide" evidence="5">
    <location>
        <begin position="1"/>
        <end position="28"/>
    </location>
</feature>
<evidence type="ECO:0000256" key="2">
    <source>
        <dbReference type="ARBA" id="ARBA00010333"/>
    </source>
</evidence>
<feature type="domain" description="Solute-binding protein family 3/N-terminal" evidence="6">
    <location>
        <begin position="65"/>
        <end position="290"/>
    </location>
</feature>
<dbReference type="PROSITE" id="PS51257">
    <property type="entry name" value="PROKAR_LIPOPROTEIN"/>
    <property type="match status" value="1"/>
</dbReference>
<dbReference type="Gene3D" id="3.40.190.10">
    <property type="entry name" value="Periplasmic binding protein-like II"/>
    <property type="match status" value="2"/>
</dbReference>